<dbReference type="InterPro" id="IPR007421">
    <property type="entry name" value="Schlafen_AlbA_2_dom"/>
</dbReference>
<dbReference type="Pfam" id="PF04326">
    <property type="entry name" value="SLFN_AlbA_2"/>
    <property type="match status" value="1"/>
</dbReference>
<dbReference type="InterPro" id="IPR036388">
    <property type="entry name" value="WH-like_DNA-bd_sf"/>
</dbReference>
<organism evidence="2 3">
    <name type="scientific">Zunongwangia pacifica</name>
    <dbReference type="NCBI Taxonomy" id="2911062"/>
    <lineage>
        <taxon>Bacteria</taxon>
        <taxon>Pseudomonadati</taxon>
        <taxon>Bacteroidota</taxon>
        <taxon>Flavobacteriia</taxon>
        <taxon>Flavobacteriales</taxon>
        <taxon>Flavobacteriaceae</taxon>
        <taxon>Zunongwangia</taxon>
    </lineage>
</organism>
<reference evidence="2" key="1">
    <citation type="submission" date="2022-01" db="EMBL/GenBank/DDBJ databases">
        <title>Genome sequencing of Zunongwangia sp. M21534 genome.</title>
        <authorList>
            <person name="Chen Y."/>
            <person name="Dong C."/>
            <person name="Shao Z."/>
        </authorList>
    </citation>
    <scope>NUCLEOTIDE SEQUENCE</scope>
    <source>
        <strain evidence="2">MCCC M21534</strain>
    </source>
</reference>
<dbReference type="RefSeq" id="WP_249601838.1">
    <property type="nucleotide sequence ID" value="NZ_JAKHSK010000015.1"/>
</dbReference>
<dbReference type="Proteomes" id="UP001139521">
    <property type="component" value="Unassembled WGS sequence"/>
</dbReference>
<dbReference type="Gene3D" id="3.30.565.60">
    <property type="match status" value="1"/>
</dbReference>
<dbReference type="InterPro" id="IPR038461">
    <property type="entry name" value="Schlafen_AlbA_2_dom_sf"/>
</dbReference>
<comment type="caution">
    <text evidence="2">The sequence shown here is derived from an EMBL/GenBank/DDBJ whole genome shotgun (WGS) entry which is preliminary data.</text>
</comment>
<dbReference type="InterPro" id="IPR036390">
    <property type="entry name" value="WH_DNA-bd_sf"/>
</dbReference>
<dbReference type="EMBL" id="JAKHSK010000015">
    <property type="protein sequence ID" value="MCL6218993.1"/>
    <property type="molecule type" value="Genomic_DNA"/>
</dbReference>
<sequence length="449" mass="50967">MERGETQNVEYKQAWRDEYLKWICGFANAKGGHIYIGIDDNGNITGVDNYKKLMEDIPNKSVNHLGLVVDVNLHAAEGKNYLEIIVPISNVPIAYHGVYHYRSGSTKQELKGIALQNLLLNKMGKKWEDMAVEGITFSDLNGNSIQAFIIKAIEKDRIPPNTLNLGKQTLFKNLGLLTEQGQLTNAAVLLFGKKLIKVSVTASFKIGRFGKSSHDLLFQDIVETNIFEMADKVIEILKAKYLVRPISYKGLERMEPLEYPETALREAILNAIIHKDYSSTYTFLRVYDDRLHLWNPGTLPEELTIDKLKQEHSSYPRNRNIANAFFKAGYIESWGRGINKIIDACKGAGLPEPIIEEDQGGVSVIFLKDIYTEDYFKKQNLPTRQVNALLYIKEHGSISNTEYQRLENISKRTATRDLQELMDKEFIERKGTTGKGTSYIFRTQTAMGS</sequence>
<protein>
    <submittedName>
        <fullName evidence="2">DNA binding domain-containing protein</fullName>
    </submittedName>
</protein>
<evidence type="ECO:0000313" key="2">
    <source>
        <dbReference type="EMBL" id="MCL6218993.1"/>
    </source>
</evidence>
<dbReference type="Gene3D" id="3.30.950.30">
    <property type="entry name" value="Schlafen, AAA domain"/>
    <property type="match status" value="1"/>
</dbReference>
<dbReference type="SUPFAM" id="SSF46785">
    <property type="entry name" value="Winged helix' DNA-binding domain"/>
    <property type="match status" value="1"/>
</dbReference>
<dbReference type="Gene3D" id="1.10.10.10">
    <property type="entry name" value="Winged helix-like DNA-binding domain superfamily/Winged helix DNA-binding domain"/>
    <property type="match status" value="1"/>
</dbReference>
<feature type="domain" description="Schlafen AlbA-2" evidence="1">
    <location>
        <begin position="5"/>
        <end position="110"/>
    </location>
</feature>
<dbReference type="PANTHER" id="PTHR30595:SF6">
    <property type="entry name" value="SCHLAFEN ALBA-2 DOMAIN-CONTAINING PROTEIN"/>
    <property type="match status" value="1"/>
</dbReference>
<gene>
    <name evidence="2" type="ORF">L1967_11850</name>
</gene>
<name>A0A9X1ZWI1_9FLAO</name>
<dbReference type="Pfam" id="PF13749">
    <property type="entry name" value="HATPase_c_4"/>
    <property type="match status" value="1"/>
</dbReference>
<dbReference type="PANTHER" id="PTHR30595">
    <property type="entry name" value="GLPR-RELATED TRANSCRIPTIONAL REPRESSOR"/>
    <property type="match status" value="1"/>
</dbReference>
<keyword evidence="3" id="KW-1185">Reference proteome</keyword>
<dbReference type="AlphaFoldDB" id="A0A9X1ZWI1"/>
<accession>A0A9X1ZWI1</accession>
<proteinExistence type="predicted"/>
<evidence type="ECO:0000313" key="3">
    <source>
        <dbReference type="Proteomes" id="UP001139521"/>
    </source>
</evidence>
<dbReference type="InterPro" id="IPR038475">
    <property type="entry name" value="RecG_C_sf"/>
</dbReference>
<evidence type="ECO:0000259" key="1">
    <source>
        <dbReference type="Pfam" id="PF04326"/>
    </source>
</evidence>